<dbReference type="EMBL" id="JACERN010000033">
    <property type="protein sequence ID" value="MBA4709572.1"/>
    <property type="molecule type" value="Genomic_DNA"/>
</dbReference>
<evidence type="ECO:0000313" key="1">
    <source>
        <dbReference type="EMBL" id="MBA4709572.1"/>
    </source>
</evidence>
<proteinExistence type="predicted"/>
<dbReference type="RefSeq" id="WP_181836573.1">
    <property type="nucleotide sequence ID" value="NZ_JACERN010000033.1"/>
</dbReference>
<sequence>MKVIANNGLLVPMEGQPRRYIGDGEAVTVEDSAYYRRQIADGDLSVLDEAVAEATAAADAVAAKVPDESDSKKGNV</sequence>
<evidence type="ECO:0008006" key="3">
    <source>
        <dbReference type="Google" id="ProtNLM"/>
    </source>
</evidence>
<accession>A0A838Y877</accession>
<reference evidence="1 2" key="1">
    <citation type="submission" date="2020-07" db="EMBL/GenBank/DDBJ databases">
        <title>Draft genome sequence of violacein-producing bacteria and related species.</title>
        <authorList>
            <person name="Wilson H.S."/>
            <person name="De Leon M.E."/>
        </authorList>
    </citation>
    <scope>NUCLEOTIDE SEQUENCE [LARGE SCALE GENOMIC DNA]</scope>
    <source>
        <strain evidence="1 2">HSC-21Su07</strain>
    </source>
</reference>
<dbReference type="Proteomes" id="UP000545606">
    <property type="component" value="Unassembled WGS sequence"/>
</dbReference>
<comment type="caution">
    <text evidence="1">The sequence shown here is derived from an EMBL/GenBank/DDBJ whole genome shotgun (WGS) entry which is preliminary data.</text>
</comment>
<dbReference type="AlphaFoldDB" id="A0A838Y877"/>
<evidence type="ECO:0000313" key="2">
    <source>
        <dbReference type="Proteomes" id="UP000545606"/>
    </source>
</evidence>
<gene>
    <name evidence="1" type="ORF">H2Z84_14415</name>
</gene>
<organism evidence="1 2">
    <name type="scientific">Aquitalea aquatica</name>
    <dbReference type="NCBI Taxonomy" id="3044273"/>
    <lineage>
        <taxon>Bacteria</taxon>
        <taxon>Pseudomonadati</taxon>
        <taxon>Pseudomonadota</taxon>
        <taxon>Betaproteobacteria</taxon>
        <taxon>Neisseriales</taxon>
        <taxon>Chromobacteriaceae</taxon>
        <taxon>Aquitalea</taxon>
    </lineage>
</organism>
<protein>
    <recommendedName>
        <fullName evidence="3">DUF2635 domain-containing protein</fullName>
    </recommendedName>
</protein>
<name>A0A838Y877_9NEIS</name>
<keyword evidence="2" id="KW-1185">Reference proteome</keyword>